<dbReference type="InterPro" id="IPR036273">
    <property type="entry name" value="CRAL/TRIO_N_dom_sf"/>
</dbReference>
<reference evidence="2 3" key="1">
    <citation type="journal article" date="2008" name="Nature">
        <title>The genome of the model beetle and pest Tribolium castaneum.</title>
        <authorList>
            <consortium name="Tribolium Genome Sequencing Consortium"/>
            <person name="Richards S."/>
            <person name="Gibbs R.A."/>
            <person name="Weinstock G.M."/>
            <person name="Brown S.J."/>
            <person name="Denell R."/>
            <person name="Beeman R.W."/>
            <person name="Gibbs R."/>
            <person name="Beeman R.W."/>
            <person name="Brown S.J."/>
            <person name="Bucher G."/>
            <person name="Friedrich M."/>
            <person name="Grimmelikhuijzen C.J."/>
            <person name="Klingler M."/>
            <person name="Lorenzen M."/>
            <person name="Richards S."/>
            <person name="Roth S."/>
            <person name="Schroder R."/>
            <person name="Tautz D."/>
            <person name="Zdobnov E.M."/>
            <person name="Muzny D."/>
            <person name="Gibbs R.A."/>
            <person name="Weinstock G.M."/>
            <person name="Attaway T."/>
            <person name="Bell S."/>
            <person name="Buhay C.J."/>
            <person name="Chandrabose M.N."/>
            <person name="Chavez D."/>
            <person name="Clerk-Blankenburg K.P."/>
            <person name="Cree A."/>
            <person name="Dao M."/>
            <person name="Davis C."/>
            <person name="Chacko J."/>
            <person name="Dinh H."/>
            <person name="Dugan-Rocha S."/>
            <person name="Fowler G."/>
            <person name="Garner T.T."/>
            <person name="Garnes J."/>
            <person name="Gnirke A."/>
            <person name="Hawes A."/>
            <person name="Hernandez J."/>
            <person name="Hines S."/>
            <person name="Holder M."/>
            <person name="Hume J."/>
            <person name="Jhangiani S.N."/>
            <person name="Joshi V."/>
            <person name="Khan Z.M."/>
            <person name="Jackson L."/>
            <person name="Kovar C."/>
            <person name="Kowis A."/>
            <person name="Lee S."/>
            <person name="Lewis L.R."/>
            <person name="Margolis J."/>
            <person name="Morgan M."/>
            <person name="Nazareth L.V."/>
            <person name="Nguyen N."/>
            <person name="Okwuonu G."/>
            <person name="Parker D."/>
            <person name="Richards S."/>
            <person name="Ruiz S.J."/>
            <person name="Santibanez J."/>
            <person name="Savard J."/>
            <person name="Scherer S.E."/>
            <person name="Schneider B."/>
            <person name="Sodergren E."/>
            <person name="Tautz D."/>
            <person name="Vattahil S."/>
            <person name="Villasana D."/>
            <person name="White C.S."/>
            <person name="Wright R."/>
            <person name="Park Y."/>
            <person name="Beeman R.W."/>
            <person name="Lord J."/>
            <person name="Oppert B."/>
            <person name="Lorenzen M."/>
            <person name="Brown S."/>
            <person name="Wang L."/>
            <person name="Savard J."/>
            <person name="Tautz D."/>
            <person name="Richards S."/>
            <person name="Weinstock G."/>
            <person name="Gibbs R.A."/>
            <person name="Liu Y."/>
            <person name="Worley K."/>
            <person name="Weinstock G."/>
            <person name="Elsik C.G."/>
            <person name="Reese J.T."/>
            <person name="Elhaik E."/>
            <person name="Landan G."/>
            <person name="Graur D."/>
            <person name="Arensburger P."/>
            <person name="Atkinson P."/>
            <person name="Beeman R.W."/>
            <person name="Beidler J."/>
            <person name="Brown S.J."/>
            <person name="Demuth J.P."/>
            <person name="Drury D.W."/>
            <person name="Du Y.Z."/>
            <person name="Fujiwara H."/>
            <person name="Lorenzen M."/>
            <person name="Maselli V."/>
            <person name="Osanai M."/>
            <person name="Park Y."/>
            <person name="Robertson H.M."/>
            <person name="Tu Z."/>
            <person name="Wang J.J."/>
            <person name="Wang S."/>
            <person name="Richards S."/>
            <person name="Song H."/>
            <person name="Zhang L."/>
            <person name="Sodergren E."/>
            <person name="Werner D."/>
            <person name="Stanke M."/>
            <person name="Morgenstern B."/>
            <person name="Solovyev V."/>
            <person name="Kosarev P."/>
            <person name="Brown G."/>
            <person name="Chen H.C."/>
            <person name="Ermolaeva O."/>
            <person name="Hlavina W."/>
            <person name="Kapustin Y."/>
            <person name="Kiryutin B."/>
            <person name="Kitts P."/>
            <person name="Maglott D."/>
            <person name="Pruitt K."/>
            <person name="Sapojnikov V."/>
            <person name="Souvorov A."/>
            <person name="Mackey A.J."/>
            <person name="Waterhouse R.M."/>
            <person name="Wyder S."/>
            <person name="Zdobnov E.M."/>
            <person name="Zdobnov E.M."/>
            <person name="Wyder S."/>
            <person name="Kriventseva E.V."/>
            <person name="Kadowaki T."/>
            <person name="Bork P."/>
            <person name="Aranda M."/>
            <person name="Bao R."/>
            <person name="Beermann A."/>
            <person name="Berns N."/>
            <person name="Bolognesi R."/>
            <person name="Bonneton F."/>
            <person name="Bopp D."/>
            <person name="Brown S.J."/>
            <person name="Bucher G."/>
            <person name="Butts T."/>
            <person name="Chaumot A."/>
            <person name="Denell R.E."/>
            <person name="Ferrier D.E."/>
            <person name="Friedrich M."/>
            <person name="Gordon C.M."/>
            <person name="Jindra M."/>
            <person name="Klingler M."/>
            <person name="Lan Q."/>
            <person name="Lattorff H.M."/>
            <person name="Laudet V."/>
            <person name="von Levetsow C."/>
            <person name="Liu Z."/>
            <person name="Lutz R."/>
            <person name="Lynch J.A."/>
            <person name="da Fonseca R.N."/>
            <person name="Posnien N."/>
            <person name="Reuter R."/>
            <person name="Roth S."/>
            <person name="Savard J."/>
            <person name="Schinko J.B."/>
            <person name="Schmitt C."/>
            <person name="Schoppmeier M."/>
            <person name="Schroder R."/>
            <person name="Shippy T.D."/>
            <person name="Simonnet F."/>
            <person name="Marques-Souza H."/>
            <person name="Tautz D."/>
            <person name="Tomoyasu Y."/>
            <person name="Trauner J."/>
            <person name="Van der Zee M."/>
            <person name="Vervoort M."/>
            <person name="Wittkopp N."/>
            <person name="Wimmer E.A."/>
            <person name="Yang X."/>
            <person name="Jones A.K."/>
            <person name="Sattelle D.B."/>
            <person name="Ebert P.R."/>
            <person name="Nelson D."/>
            <person name="Scott J.G."/>
            <person name="Beeman R.W."/>
            <person name="Muthukrishnan S."/>
            <person name="Kramer K.J."/>
            <person name="Arakane Y."/>
            <person name="Beeman R.W."/>
            <person name="Zhu Q."/>
            <person name="Hogenkamp D."/>
            <person name="Dixit R."/>
            <person name="Oppert B."/>
            <person name="Jiang H."/>
            <person name="Zou Z."/>
            <person name="Marshall J."/>
            <person name="Elpidina E."/>
            <person name="Vinokurov K."/>
            <person name="Oppert C."/>
            <person name="Zou Z."/>
            <person name="Evans J."/>
            <person name="Lu Z."/>
            <person name="Zhao P."/>
            <person name="Sumathipala N."/>
            <person name="Altincicek B."/>
            <person name="Vilcinskas A."/>
            <person name="Williams M."/>
            <person name="Hultmark D."/>
            <person name="Hetru C."/>
            <person name="Jiang H."/>
            <person name="Grimmelikhuijzen C.J."/>
            <person name="Hauser F."/>
            <person name="Cazzamali G."/>
            <person name="Williamson M."/>
            <person name="Park Y."/>
            <person name="Li B."/>
            <person name="Tanaka Y."/>
            <person name="Predel R."/>
            <person name="Neupert S."/>
            <person name="Schachtner J."/>
            <person name="Verleyen P."/>
            <person name="Raible F."/>
            <person name="Bork P."/>
            <person name="Friedrich M."/>
            <person name="Walden K.K."/>
            <person name="Robertson H.M."/>
            <person name="Angeli S."/>
            <person name="Foret S."/>
            <person name="Bucher G."/>
            <person name="Schuetz S."/>
            <person name="Maleszka R."/>
            <person name="Wimmer E.A."/>
            <person name="Beeman R.W."/>
            <person name="Lorenzen M."/>
            <person name="Tomoyasu Y."/>
            <person name="Miller S.C."/>
            <person name="Grossmann D."/>
            <person name="Bucher G."/>
        </authorList>
    </citation>
    <scope>NUCLEOTIDE SEQUENCE [LARGE SCALE GENOMIC DNA]</scope>
    <source>
        <strain evidence="2 3">Georgia GA2</strain>
    </source>
</reference>
<dbReference type="HOGENOM" id="CLU_046597_3_0_1"/>
<dbReference type="SUPFAM" id="SSF46938">
    <property type="entry name" value="CRAL/TRIO N-terminal domain"/>
    <property type="match status" value="1"/>
</dbReference>
<name>D2A667_TRICA</name>
<keyword evidence="3" id="KW-1185">Reference proteome</keyword>
<reference evidence="2 3" key="2">
    <citation type="journal article" date="2010" name="Nucleic Acids Res.">
        <title>BeetleBase in 2010: revisions to provide comprehensive genomic information for Tribolium castaneum.</title>
        <authorList>
            <person name="Kim H.S."/>
            <person name="Murphy T."/>
            <person name="Xia J."/>
            <person name="Caragea D."/>
            <person name="Park Y."/>
            <person name="Beeman R.W."/>
            <person name="Lorenzen M.D."/>
            <person name="Butcher S."/>
            <person name="Manak J.R."/>
            <person name="Brown S.J."/>
        </authorList>
    </citation>
    <scope>GENOME REANNOTATION</scope>
    <source>
        <strain evidence="2 3">Georgia GA2</strain>
    </source>
</reference>
<proteinExistence type="predicted"/>
<dbReference type="Gene3D" id="3.40.525.10">
    <property type="entry name" value="CRAL-TRIO lipid binding domain"/>
    <property type="match status" value="1"/>
</dbReference>
<dbReference type="SMART" id="SM00516">
    <property type="entry name" value="SEC14"/>
    <property type="match status" value="1"/>
</dbReference>
<gene>
    <name evidence="2" type="primary">AUGUSTUS-3.0.2_15047</name>
    <name evidence="2" type="ORF">TcasGA2_TC015047</name>
</gene>
<evidence type="ECO:0000313" key="3">
    <source>
        <dbReference type="Proteomes" id="UP000007266"/>
    </source>
</evidence>
<dbReference type="OMA" id="HIINAVY"/>
<dbReference type="KEGG" id="tca:662515"/>
<dbReference type="PANTHER" id="PTHR10174:SF213">
    <property type="entry name" value="CRAL-TRIO DOMAIN-CONTAINING PROTEIN"/>
    <property type="match status" value="1"/>
</dbReference>
<dbReference type="CDD" id="cd00170">
    <property type="entry name" value="SEC14"/>
    <property type="match status" value="1"/>
</dbReference>
<organism evidence="2 3">
    <name type="scientific">Tribolium castaneum</name>
    <name type="common">Red flour beetle</name>
    <dbReference type="NCBI Taxonomy" id="7070"/>
    <lineage>
        <taxon>Eukaryota</taxon>
        <taxon>Metazoa</taxon>
        <taxon>Ecdysozoa</taxon>
        <taxon>Arthropoda</taxon>
        <taxon>Hexapoda</taxon>
        <taxon>Insecta</taxon>
        <taxon>Pterygota</taxon>
        <taxon>Neoptera</taxon>
        <taxon>Endopterygota</taxon>
        <taxon>Coleoptera</taxon>
        <taxon>Polyphaga</taxon>
        <taxon>Cucujiformia</taxon>
        <taxon>Tenebrionidae</taxon>
        <taxon>Tenebrionidae incertae sedis</taxon>
        <taxon>Tribolium</taxon>
    </lineage>
</organism>
<dbReference type="PhylomeDB" id="D2A667"/>
<accession>D2A667</accession>
<protein>
    <submittedName>
        <fullName evidence="2">Clavesin-1-like Protein</fullName>
    </submittedName>
</protein>
<dbReference type="AlphaFoldDB" id="D2A667"/>
<dbReference type="Pfam" id="PF00650">
    <property type="entry name" value="CRAL_TRIO"/>
    <property type="match status" value="1"/>
</dbReference>
<sequence length="278" mass="32201">MVLPYEYKAQTIVDEGRTSHALIQEVKNWLSTTDFPQLQDESIVLFLLSCQNNVEETQKTIRAFFKIKSESPDIFQNRDMDDEVLQRAMKVVTCVSIPTRLSNNQTVIHFFKLNDTNYRNFDLITSMKLAFMVIDISQRRNPPSDLIVVIDMKGATLMHLTCIKLGAIKKFIDFLQEAMPLRIQQIHVLNANYIFDKALAIGRVFMKNELMEMIHAHSPKLSMDEIYEKCVPAACLPKEYGGELPTCEELNRRTVEQFRELKKFFEAEEMLISSFKSS</sequence>
<evidence type="ECO:0000313" key="2">
    <source>
        <dbReference type="EMBL" id="EFA04969.1"/>
    </source>
</evidence>
<dbReference type="InParanoid" id="D2A667"/>
<dbReference type="OrthoDB" id="1434354at2759"/>
<dbReference type="EMBL" id="KQ971346">
    <property type="protein sequence ID" value="EFA04969.1"/>
    <property type="molecule type" value="Genomic_DNA"/>
</dbReference>
<dbReference type="eggNOG" id="KOG1471">
    <property type="taxonomic scope" value="Eukaryota"/>
</dbReference>
<dbReference type="SUPFAM" id="SSF52087">
    <property type="entry name" value="CRAL/TRIO domain"/>
    <property type="match status" value="1"/>
</dbReference>
<dbReference type="InterPro" id="IPR001251">
    <property type="entry name" value="CRAL-TRIO_dom"/>
</dbReference>
<dbReference type="Proteomes" id="UP000007266">
    <property type="component" value="Linkage group 6"/>
</dbReference>
<dbReference type="PANTHER" id="PTHR10174">
    <property type="entry name" value="ALPHA-TOCOPHEROL TRANSFER PROTEIN-RELATED"/>
    <property type="match status" value="1"/>
</dbReference>
<dbReference type="PROSITE" id="PS50191">
    <property type="entry name" value="CRAL_TRIO"/>
    <property type="match status" value="1"/>
</dbReference>
<feature type="domain" description="CRAL-TRIO" evidence="1">
    <location>
        <begin position="127"/>
        <end position="248"/>
    </location>
</feature>
<evidence type="ECO:0000259" key="1">
    <source>
        <dbReference type="PROSITE" id="PS50191"/>
    </source>
</evidence>
<dbReference type="GO" id="GO:1902936">
    <property type="term" value="F:phosphatidylinositol bisphosphate binding"/>
    <property type="evidence" value="ECO:0000318"/>
    <property type="project" value="GO_Central"/>
</dbReference>
<dbReference type="InterPro" id="IPR036865">
    <property type="entry name" value="CRAL-TRIO_dom_sf"/>
</dbReference>